<dbReference type="EMBL" id="PNYC01000009">
    <property type="protein sequence ID" value="PMS35859.1"/>
    <property type="molecule type" value="Genomic_DNA"/>
</dbReference>
<dbReference type="AlphaFoldDB" id="A0A2N7X274"/>
<dbReference type="GO" id="GO:0016020">
    <property type="term" value="C:membrane"/>
    <property type="evidence" value="ECO:0007669"/>
    <property type="project" value="TreeGrafter"/>
</dbReference>
<evidence type="ECO:0000313" key="5">
    <source>
        <dbReference type="Proteomes" id="UP000235777"/>
    </source>
</evidence>
<organism evidence="4 5">
    <name type="scientific">Trinickia symbiotica</name>
    <dbReference type="NCBI Taxonomy" id="863227"/>
    <lineage>
        <taxon>Bacteria</taxon>
        <taxon>Pseudomonadati</taxon>
        <taxon>Pseudomonadota</taxon>
        <taxon>Betaproteobacteria</taxon>
        <taxon>Burkholderiales</taxon>
        <taxon>Burkholderiaceae</taxon>
        <taxon>Trinickia</taxon>
    </lineage>
</organism>
<dbReference type="PRINTS" id="PR00081">
    <property type="entry name" value="GDHRDH"/>
</dbReference>
<gene>
    <name evidence="4" type="ORF">C0Z20_16165</name>
</gene>
<dbReference type="SUPFAM" id="SSF51735">
    <property type="entry name" value="NAD(P)-binding Rossmann-fold domains"/>
    <property type="match status" value="1"/>
</dbReference>
<evidence type="ECO:0000256" key="2">
    <source>
        <dbReference type="ARBA" id="ARBA00023002"/>
    </source>
</evidence>
<accession>A0A2N7X274</accession>
<keyword evidence="2" id="KW-0560">Oxidoreductase</keyword>
<dbReference type="Proteomes" id="UP000235777">
    <property type="component" value="Unassembled WGS sequence"/>
</dbReference>
<dbReference type="InterPro" id="IPR036291">
    <property type="entry name" value="NAD(P)-bd_dom_sf"/>
</dbReference>
<dbReference type="GO" id="GO:0016491">
    <property type="term" value="F:oxidoreductase activity"/>
    <property type="evidence" value="ECO:0007669"/>
    <property type="project" value="UniProtKB-KW"/>
</dbReference>
<dbReference type="Gene3D" id="3.40.50.720">
    <property type="entry name" value="NAD(P)-binding Rossmann-like Domain"/>
    <property type="match status" value="1"/>
</dbReference>
<dbReference type="PRINTS" id="PR00080">
    <property type="entry name" value="SDRFAMILY"/>
</dbReference>
<dbReference type="InterPro" id="IPR002347">
    <property type="entry name" value="SDR_fam"/>
</dbReference>
<reference evidence="4 5" key="1">
    <citation type="submission" date="2018-01" db="EMBL/GenBank/DDBJ databases">
        <title>Whole genome analyses suggest that Burkholderia sensu lato contains two further novel genera in the rhizoxinica-symbiotica group Mycetohabitans gen. nov., and Trinickia gen. nov.: implications for the evolution of diazotrophy and nodulation in the Burkholderiaceae.</title>
        <authorList>
            <person name="Estrada-de los Santos P."/>
            <person name="Palmer M."/>
            <person name="Chavez-Ramirez B."/>
            <person name="Beukes C."/>
            <person name="Steenkamp E.T."/>
            <person name="Hirsch A.M."/>
            <person name="Manyaka P."/>
            <person name="Maluk M."/>
            <person name="Lafos M."/>
            <person name="Crook M."/>
            <person name="Gross E."/>
            <person name="Simon M.F."/>
            <person name="Bueno dos Reis Junior F."/>
            <person name="Poole P.S."/>
            <person name="Venter S.N."/>
            <person name="James E.K."/>
        </authorList>
    </citation>
    <scope>NUCLEOTIDE SEQUENCE [LARGE SCALE GENOMIC DNA]</scope>
    <source>
        <strain evidence="4 5">JPY 581</strain>
    </source>
</reference>
<keyword evidence="5" id="KW-1185">Reference proteome</keyword>
<dbReference type="NCBIfam" id="NF005495">
    <property type="entry name" value="PRK07109.1"/>
    <property type="match status" value="1"/>
</dbReference>
<comment type="similarity">
    <text evidence="1 3">Belongs to the short-chain dehydrogenases/reductases (SDR) family.</text>
</comment>
<dbReference type="PANTHER" id="PTHR44196:SF1">
    <property type="entry name" value="DEHYDROGENASE_REDUCTASE SDR FAMILY MEMBER 7B"/>
    <property type="match status" value="1"/>
</dbReference>
<dbReference type="PROSITE" id="PS00061">
    <property type="entry name" value="ADH_SHORT"/>
    <property type="match status" value="1"/>
</dbReference>
<dbReference type="Pfam" id="PF00106">
    <property type="entry name" value="adh_short"/>
    <property type="match status" value="1"/>
</dbReference>
<sequence>MPHSPLPKVVVVTGASAGVGRAAALAFAREGADVALIARDAHALEDTAQAARALGVKALPIAIDVSQADAVDAAAEQVEDSLGPIDVWVNNAMVTVFSPVARIAPAEFERVTDVTYLGYVWGTMAALKRMTTRNRGVIVQVGSALAYRAIPLQSAYCGAKFAIRGFTDALRCELEHEKSGIHVTMVQMPALNTPQFDWALCRTPGAPRPVAPVYQPEVAARAIVWAALHRRREMFVGLSSIKAILATKVAPGLLDRYLARKAYAAQERDTPPAPGRPVDLWQPVHGAHRIRGRFDAEAKETCASLQLDMHRGAIGTALGLALVALMARRWATRRP</sequence>
<name>A0A2N7X274_9BURK</name>
<evidence type="ECO:0000313" key="4">
    <source>
        <dbReference type="EMBL" id="PMS35859.1"/>
    </source>
</evidence>
<protein>
    <submittedName>
        <fullName evidence="4">KR domain-containing protein</fullName>
    </submittedName>
</protein>
<dbReference type="RefSeq" id="WP_020566567.1">
    <property type="nucleotide sequence ID" value="NZ_KB890218.1"/>
</dbReference>
<dbReference type="PANTHER" id="PTHR44196">
    <property type="entry name" value="DEHYDROGENASE/REDUCTASE SDR FAMILY MEMBER 7B"/>
    <property type="match status" value="1"/>
</dbReference>
<comment type="caution">
    <text evidence="4">The sequence shown here is derived from an EMBL/GenBank/DDBJ whole genome shotgun (WGS) entry which is preliminary data.</text>
</comment>
<evidence type="ECO:0000256" key="3">
    <source>
        <dbReference type="RuleBase" id="RU000363"/>
    </source>
</evidence>
<dbReference type="InterPro" id="IPR020904">
    <property type="entry name" value="Sc_DH/Rdtase_CS"/>
</dbReference>
<evidence type="ECO:0000256" key="1">
    <source>
        <dbReference type="ARBA" id="ARBA00006484"/>
    </source>
</evidence>
<dbReference type="OrthoDB" id="9790266at2"/>
<proteinExistence type="inferred from homology"/>
<dbReference type="STRING" id="863227.GCA_000373005_05309"/>